<protein>
    <recommendedName>
        <fullName evidence="4">Secreted protein</fullName>
    </recommendedName>
</protein>
<sequence>MIELLLATIFFLLTPFFSHPASTPPSLVDRPCLRLKVYVRPTNESLFESPEPIFTSNNCSRCLHISQLGLVLALIWNLL</sequence>
<evidence type="ECO:0000313" key="2">
    <source>
        <dbReference type="EMBL" id="KAJ1086423.1"/>
    </source>
</evidence>
<evidence type="ECO:0000313" key="3">
    <source>
        <dbReference type="Proteomes" id="UP001066276"/>
    </source>
</evidence>
<comment type="caution">
    <text evidence="2">The sequence shown here is derived from an EMBL/GenBank/DDBJ whole genome shotgun (WGS) entry which is preliminary data.</text>
</comment>
<reference evidence="2" key="1">
    <citation type="journal article" date="2022" name="bioRxiv">
        <title>Sequencing and chromosome-scale assembly of the giantPleurodeles waltlgenome.</title>
        <authorList>
            <person name="Brown T."/>
            <person name="Elewa A."/>
            <person name="Iarovenko S."/>
            <person name="Subramanian E."/>
            <person name="Araus A.J."/>
            <person name="Petzold A."/>
            <person name="Susuki M."/>
            <person name="Suzuki K.-i.T."/>
            <person name="Hayashi T."/>
            <person name="Toyoda A."/>
            <person name="Oliveira C."/>
            <person name="Osipova E."/>
            <person name="Leigh N.D."/>
            <person name="Simon A."/>
            <person name="Yun M.H."/>
        </authorList>
    </citation>
    <scope>NUCLEOTIDE SEQUENCE</scope>
    <source>
        <strain evidence="2">20211129_DDA</strain>
        <tissue evidence="2">Liver</tissue>
    </source>
</reference>
<evidence type="ECO:0000256" key="1">
    <source>
        <dbReference type="SAM" id="SignalP"/>
    </source>
</evidence>
<keyword evidence="3" id="KW-1185">Reference proteome</keyword>
<dbReference type="AlphaFoldDB" id="A0AAV7L5N2"/>
<dbReference type="EMBL" id="JANPWB010000016">
    <property type="protein sequence ID" value="KAJ1086423.1"/>
    <property type="molecule type" value="Genomic_DNA"/>
</dbReference>
<organism evidence="2 3">
    <name type="scientific">Pleurodeles waltl</name>
    <name type="common">Iberian ribbed newt</name>
    <dbReference type="NCBI Taxonomy" id="8319"/>
    <lineage>
        <taxon>Eukaryota</taxon>
        <taxon>Metazoa</taxon>
        <taxon>Chordata</taxon>
        <taxon>Craniata</taxon>
        <taxon>Vertebrata</taxon>
        <taxon>Euteleostomi</taxon>
        <taxon>Amphibia</taxon>
        <taxon>Batrachia</taxon>
        <taxon>Caudata</taxon>
        <taxon>Salamandroidea</taxon>
        <taxon>Salamandridae</taxon>
        <taxon>Pleurodelinae</taxon>
        <taxon>Pleurodeles</taxon>
    </lineage>
</organism>
<keyword evidence="1" id="KW-0732">Signal</keyword>
<proteinExistence type="predicted"/>
<accession>A0AAV7L5N2</accession>
<feature type="chain" id="PRO_5043586011" description="Secreted protein" evidence="1">
    <location>
        <begin position="19"/>
        <end position="79"/>
    </location>
</feature>
<evidence type="ECO:0008006" key="4">
    <source>
        <dbReference type="Google" id="ProtNLM"/>
    </source>
</evidence>
<feature type="signal peptide" evidence="1">
    <location>
        <begin position="1"/>
        <end position="18"/>
    </location>
</feature>
<name>A0AAV7L5N2_PLEWA</name>
<gene>
    <name evidence="2" type="ORF">NDU88_006541</name>
</gene>
<dbReference type="Proteomes" id="UP001066276">
    <property type="component" value="Chromosome 12"/>
</dbReference>